<dbReference type="EMBL" id="CP024847">
    <property type="protein sequence ID" value="AUR51815.1"/>
    <property type="molecule type" value="Genomic_DNA"/>
</dbReference>
<keyword evidence="1" id="KW-1133">Transmembrane helix</keyword>
<name>A0A2I7N6G2_9NEIS</name>
<feature type="transmembrane region" description="Helical" evidence="1">
    <location>
        <begin position="245"/>
        <end position="264"/>
    </location>
</feature>
<keyword evidence="3" id="KW-1185">Reference proteome</keyword>
<protein>
    <submittedName>
        <fullName evidence="2">Uncharacterized protein</fullName>
    </submittedName>
</protein>
<feature type="transmembrane region" description="Helical" evidence="1">
    <location>
        <begin position="334"/>
        <end position="350"/>
    </location>
</feature>
<evidence type="ECO:0000256" key="1">
    <source>
        <dbReference type="SAM" id="Phobius"/>
    </source>
</evidence>
<feature type="transmembrane region" description="Helical" evidence="1">
    <location>
        <begin position="124"/>
        <end position="142"/>
    </location>
</feature>
<dbReference type="Proteomes" id="UP000236655">
    <property type="component" value="Chromosome"/>
</dbReference>
<feature type="transmembrane region" description="Helical" evidence="1">
    <location>
        <begin position="199"/>
        <end position="218"/>
    </location>
</feature>
<feature type="transmembrane region" description="Helical" evidence="1">
    <location>
        <begin position="276"/>
        <end position="299"/>
    </location>
</feature>
<feature type="transmembrane region" description="Helical" evidence="1">
    <location>
        <begin position="405"/>
        <end position="423"/>
    </location>
</feature>
<feature type="transmembrane region" description="Helical" evidence="1">
    <location>
        <begin position="94"/>
        <end position="112"/>
    </location>
</feature>
<keyword evidence="1" id="KW-0812">Transmembrane</keyword>
<reference evidence="3" key="1">
    <citation type="submission" date="2017-11" db="EMBL/GenBank/DDBJ databases">
        <authorList>
            <person name="Chan K.G."/>
            <person name="Lee L.S."/>
        </authorList>
    </citation>
    <scope>NUCLEOTIDE SEQUENCE [LARGE SCALE GENOMIC DNA]</scope>
    <source>
        <strain evidence="3">DSM 100970</strain>
    </source>
</reference>
<keyword evidence="1" id="KW-0472">Membrane</keyword>
<organism evidence="2 3">
    <name type="scientific">Aquella oligotrophica</name>
    <dbReference type="NCBI Taxonomy" id="2067065"/>
    <lineage>
        <taxon>Bacteria</taxon>
        <taxon>Pseudomonadati</taxon>
        <taxon>Pseudomonadota</taxon>
        <taxon>Betaproteobacteria</taxon>
        <taxon>Neisseriales</taxon>
        <taxon>Neisseriaceae</taxon>
        <taxon>Aquella</taxon>
    </lineage>
</organism>
<dbReference type="KEGG" id="nba:CUN60_05730"/>
<feature type="transmembrane region" description="Helical" evidence="1">
    <location>
        <begin position="23"/>
        <end position="40"/>
    </location>
</feature>
<dbReference type="RefSeq" id="WP_102951112.1">
    <property type="nucleotide sequence ID" value="NZ_CP024847.1"/>
</dbReference>
<feature type="transmembrane region" description="Helical" evidence="1">
    <location>
        <begin position="362"/>
        <end position="385"/>
    </location>
</feature>
<dbReference type="AlphaFoldDB" id="A0A2I7N6G2"/>
<accession>A0A2I7N6G2</accession>
<evidence type="ECO:0000313" key="3">
    <source>
        <dbReference type="Proteomes" id="UP000236655"/>
    </source>
</evidence>
<feature type="transmembrane region" description="Helical" evidence="1">
    <location>
        <begin position="311"/>
        <end position="328"/>
    </location>
</feature>
<sequence>MIKKSPWYYIWANHFSAIEQKQILAFFLRVVIEYCGYFLLLSHHHSIAMLIFNTNGWYPVTIYFELIFCLTIIGSFIVAYLLFNKKYYRLKFRYLEYFSYFGLFLYLSFFALGLKLFKLHYPDSLKFTFVLTSVVFLFCNGYEKLLRISSLLVIAKDRSKYLFLTQGFFISIACGLFAASFCIKASVIGGSHHFNQMEVMVIPTLALSFLTAIFDCYLHKYSLVSFQLLPVTSIVAKLKSSRKELTARLAVNLMTGVFLVKWYFNLPFLLQYGENWSPTAIANIILICSIVSLLGGVFFRYLFQKVDVSKLFTYCILAYFLLISIIHFNLYFHYLVGLSVVVMALLYNFLNSIINRIVHHDYFDIPVNIILLIIGSAIGIVVVGYVSSSLSIFFAKQIGVSSTPIVNALVLLFVSILGLVGFYRMGQDNDF</sequence>
<proteinExistence type="predicted"/>
<gene>
    <name evidence="2" type="ORF">CUN60_05730</name>
</gene>
<evidence type="ECO:0000313" key="2">
    <source>
        <dbReference type="EMBL" id="AUR51815.1"/>
    </source>
</evidence>
<feature type="transmembrane region" description="Helical" evidence="1">
    <location>
        <begin position="60"/>
        <end position="82"/>
    </location>
</feature>
<feature type="transmembrane region" description="Helical" evidence="1">
    <location>
        <begin position="163"/>
        <end position="187"/>
    </location>
</feature>